<proteinExistence type="predicted"/>
<gene>
    <name evidence="2" type="ORF">SAMN05421741_102121</name>
</gene>
<dbReference type="InterPro" id="IPR010982">
    <property type="entry name" value="Lambda_DNA-bd_dom_sf"/>
</dbReference>
<protein>
    <submittedName>
        <fullName evidence="2">Helix-turn-helix</fullName>
    </submittedName>
</protein>
<dbReference type="AlphaFoldDB" id="A0A1I4X5N6"/>
<dbReference type="Gene3D" id="1.10.260.40">
    <property type="entry name" value="lambda repressor-like DNA-binding domains"/>
    <property type="match status" value="1"/>
</dbReference>
<dbReference type="GO" id="GO:0003677">
    <property type="term" value="F:DNA binding"/>
    <property type="evidence" value="ECO:0007669"/>
    <property type="project" value="InterPro"/>
</dbReference>
<dbReference type="STRING" id="913024.SAMN05421741_102121"/>
<keyword evidence="3" id="KW-1185">Reference proteome</keyword>
<dbReference type="Proteomes" id="UP000199036">
    <property type="component" value="Unassembled WGS sequence"/>
</dbReference>
<dbReference type="CDD" id="cd00093">
    <property type="entry name" value="HTH_XRE"/>
    <property type="match status" value="1"/>
</dbReference>
<evidence type="ECO:0000313" key="2">
    <source>
        <dbReference type="EMBL" id="SFN20992.1"/>
    </source>
</evidence>
<dbReference type="PROSITE" id="PS50943">
    <property type="entry name" value="HTH_CROC1"/>
    <property type="match status" value="1"/>
</dbReference>
<dbReference type="SMART" id="SM00530">
    <property type="entry name" value="HTH_XRE"/>
    <property type="match status" value="1"/>
</dbReference>
<dbReference type="OrthoDB" id="4762426at2"/>
<reference evidence="3" key="1">
    <citation type="submission" date="2016-10" db="EMBL/GenBank/DDBJ databases">
        <authorList>
            <person name="Varghese N."/>
            <person name="Submissions S."/>
        </authorList>
    </citation>
    <scope>NUCLEOTIDE SEQUENCE [LARGE SCALE GENOMIC DNA]</scope>
    <source>
        <strain evidence="3">DS-12</strain>
    </source>
</reference>
<dbReference type="Pfam" id="PF01381">
    <property type="entry name" value="HTH_3"/>
    <property type="match status" value="1"/>
</dbReference>
<dbReference type="SUPFAM" id="SSF47413">
    <property type="entry name" value="lambda repressor-like DNA-binding domains"/>
    <property type="match status" value="1"/>
</dbReference>
<evidence type="ECO:0000313" key="3">
    <source>
        <dbReference type="Proteomes" id="UP000199036"/>
    </source>
</evidence>
<evidence type="ECO:0000259" key="1">
    <source>
        <dbReference type="PROSITE" id="PS50943"/>
    </source>
</evidence>
<dbReference type="EMBL" id="FOVI01000002">
    <property type="protein sequence ID" value="SFN20992.1"/>
    <property type="molecule type" value="Genomic_DNA"/>
</dbReference>
<organism evidence="2 3">
    <name type="scientific">Paenimyroides ummariense</name>
    <dbReference type="NCBI Taxonomy" id="913024"/>
    <lineage>
        <taxon>Bacteria</taxon>
        <taxon>Pseudomonadati</taxon>
        <taxon>Bacteroidota</taxon>
        <taxon>Flavobacteriia</taxon>
        <taxon>Flavobacteriales</taxon>
        <taxon>Flavobacteriaceae</taxon>
        <taxon>Paenimyroides</taxon>
    </lineage>
</organism>
<sequence length="97" mass="11243">MASKFGEKIRNLREQKGLLLREVAPLLNIDTPQLSKIERGERQAKKEFIEIFAQVLDIDIDSLLKLWLADQMYSIIKEEPLAKEAIEELTNVFNESK</sequence>
<feature type="domain" description="HTH cro/C1-type" evidence="1">
    <location>
        <begin position="9"/>
        <end position="63"/>
    </location>
</feature>
<dbReference type="RefSeq" id="WP_091518803.1">
    <property type="nucleotide sequence ID" value="NZ_FOVI01000002.1"/>
</dbReference>
<dbReference type="InterPro" id="IPR001387">
    <property type="entry name" value="Cro/C1-type_HTH"/>
</dbReference>
<accession>A0A1I4X5N6</accession>
<name>A0A1I4X5N6_9FLAO</name>